<protein>
    <submittedName>
        <fullName evidence="1">Uncharacterized protein</fullName>
    </submittedName>
</protein>
<dbReference type="Proteomes" id="UP001175228">
    <property type="component" value="Unassembled WGS sequence"/>
</dbReference>
<accession>A0AA39TMV6</accession>
<evidence type="ECO:0000313" key="1">
    <source>
        <dbReference type="EMBL" id="KAK0495236.1"/>
    </source>
</evidence>
<reference evidence="1" key="1">
    <citation type="submission" date="2023-06" db="EMBL/GenBank/DDBJ databases">
        <authorList>
            <consortium name="Lawrence Berkeley National Laboratory"/>
            <person name="Ahrendt S."/>
            <person name="Sahu N."/>
            <person name="Indic B."/>
            <person name="Wong-Bajracharya J."/>
            <person name="Merenyi Z."/>
            <person name="Ke H.-M."/>
            <person name="Monk M."/>
            <person name="Kocsube S."/>
            <person name="Drula E."/>
            <person name="Lipzen A."/>
            <person name="Balint B."/>
            <person name="Henrissat B."/>
            <person name="Andreopoulos B."/>
            <person name="Martin F.M."/>
            <person name="Harder C.B."/>
            <person name="Rigling D."/>
            <person name="Ford K.L."/>
            <person name="Foster G.D."/>
            <person name="Pangilinan J."/>
            <person name="Papanicolaou A."/>
            <person name="Barry K."/>
            <person name="LaButti K."/>
            <person name="Viragh M."/>
            <person name="Koriabine M."/>
            <person name="Yan M."/>
            <person name="Riley R."/>
            <person name="Champramary S."/>
            <person name="Plett K.L."/>
            <person name="Tsai I.J."/>
            <person name="Slot J."/>
            <person name="Sipos G."/>
            <person name="Plett J."/>
            <person name="Nagy L.G."/>
            <person name="Grigoriev I.V."/>
        </authorList>
    </citation>
    <scope>NUCLEOTIDE SEQUENCE</scope>
    <source>
        <strain evidence="1">HWK02</strain>
    </source>
</reference>
<gene>
    <name evidence="1" type="ORF">EDD18DRAFT_1354451</name>
</gene>
<dbReference type="AlphaFoldDB" id="A0AA39TMV6"/>
<comment type="caution">
    <text evidence="1">The sequence shown here is derived from an EMBL/GenBank/DDBJ whole genome shotgun (WGS) entry which is preliminary data.</text>
</comment>
<organism evidence="1 2">
    <name type="scientific">Armillaria luteobubalina</name>
    <dbReference type="NCBI Taxonomy" id="153913"/>
    <lineage>
        <taxon>Eukaryota</taxon>
        <taxon>Fungi</taxon>
        <taxon>Dikarya</taxon>
        <taxon>Basidiomycota</taxon>
        <taxon>Agaricomycotina</taxon>
        <taxon>Agaricomycetes</taxon>
        <taxon>Agaricomycetidae</taxon>
        <taxon>Agaricales</taxon>
        <taxon>Marasmiineae</taxon>
        <taxon>Physalacriaceae</taxon>
        <taxon>Armillaria</taxon>
    </lineage>
</organism>
<sequence>MLLSVDPDDALTIADLCNAPTFSLPPSTLKQCSPLCVYGAHAATNKSQLVLKDLPTSESESLSWFALFMTPTMCHLMHWFYSTTTKTLSNLNHLVTDILHVPDFSANDLKDFNANHEAKQLDSDTLPMFAANGWICDHITLQLLQSGVCHASEDAAPSLNIPNVWHHSLLDIVCLAFQDTSSLCFHLKGFKEHWLQPDGHTVTCPQGIYMCNFVLLGIAYLK</sequence>
<name>A0AA39TMV6_9AGAR</name>
<proteinExistence type="predicted"/>
<evidence type="ECO:0000313" key="2">
    <source>
        <dbReference type="Proteomes" id="UP001175228"/>
    </source>
</evidence>
<keyword evidence="2" id="KW-1185">Reference proteome</keyword>
<dbReference type="EMBL" id="JAUEPU010000018">
    <property type="protein sequence ID" value="KAK0495236.1"/>
    <property type="molecule type" value="Genomic_DNA"/>
</dbReference>